<evidence type="ECO:0000313" key="3">
    <source>
        <dbReference type="Proteomes" id="UP000814243"/>
    </source>
</evidence>
<feature type="non-terminal residue" evidence="2">
    <location>
        <position position="1"/>
    </location>
</feature>
<feature type="region of interest" description="Disordered" evidence="1">
    <location>
        <begin position="1"/>
        <end position="21"/>
    </location>
</feature>
<gene>
    <name evidence="2" type="ORF">HF086_016823</name>
</gene>
<organism evidence="2 3">
    <name type="scientific">Spodoptera exigua</name>
    <name type="common">Beet armyworm</name>
    <name type="synonym">Noctua fulgens</name>
    <dbReference type="NCBI Taxonomy" id="7107"/>
    <lineage>
        <taxon>Eukaryota</taxon>
        <taxon>Metazoa</taxon>
        <taxon>Ecdysozoa</taxon>
        <taxon>Arthropoda</taxon>
        <taxon>Hexapoda</taxon>
        <taxon>Insecta</taxon>
        <taxon>Pterygota</taxon>
        <taxon>Neoptera</taxon>
        <taxon>Endopterygota</taxon>
        <taxon>Lepidoptera</taxon>
        <taxon>Glossata</taxon>
        <taxon>Ditrysia</taxon>
        <taxon>Noctuoidea</taxon>
        <taxon>Noctuidae</taxon>
        <taxon>Amphipyrinae</taxon>
        <taxon>Spodoptera</taxon>
    </lineage>
</organism>
<sequence length="34" mass="3937">SDQSSDSCQKQGKENLGFQNDKHSPIRCVYNYLF</sequence>
<feature type="compositionally biased region" description="Polar residues" evidence="1">
    <location>
        <begin position="1"/>
        <end position="10"/>
    </location>
</feature>
<accession>A0A922MEX6</accession>
<evidence type="ECO:0000256" key="1">
    <source>
        <dbReference type="SAM" id="MobiDB-lite"/>
    </source>
</evidence>
<comment type="caution">
    <text evidence="2">The sequence shown here is derived from an EMBL/GenBank/DDBJ whole genome shotgun (WGS) entry which is preliminary data.</text>
</comment>
<protein>
    <submittedName>
        <fullName evidence="2">Uncharacterized protein</fullName>
    </submittedName>
</protein>
<dbReference type="AlphaFoldDB" id="A0A922MEX6"/>
<proteinExistence type="predicted"/>
<dbReference type="Proteomes" id="UP000814243">
    <property type="component" value="Unassembled WGS sequence"/>
</dbReference>
<evidence type="ECO:0000313" key="2">
    <source>
        <dbReference type="EMBL" id="KAH9635426.1"/>
    </source>
</evidence>
<reference evidence="2" key="1">
    <citation type="journal article" date="2021" name="G3 (Bethesda)">
        <title>Genome and transcriptome analysis of the beet armyworm Spodoptera exigua reveals targets for pest control. .</title>
        <authorList>
            <person name="Simon S."/>
            <person name="Breeschoten T."/>
            <person name="Jansen H.J."/>
            <person name="Dirks R.P."/>
            <person name="Schranz M.E."/>
            <person name="Ros V.I.D."/>
        </authorList>
    </citation>
    <scope>NUCLEOTIDE SEQUENCE</scope>
    <source>
        <strain evidence="2">TB_SE_WUR_2020</strain>
    </source>
</reference>
<dbReference type="EMBL" id="JACEFF010000556">
    <property type="protein sequence ID" value="KAH9635426.1"/>
    <property type="molecule type" value="Genomic_DNA"/>
</dbReference>
<name>A0A922MEX6_SPOEX</name>